<protein>
    <submittedName>
        <fullName evidence="1">Uncharacterized protein</fullName>
    </submittedName>
</protein>
<sequence>MEAALTYALLYFTRLRVFIAGENIAELATPLQQLDSSFKDRPIRRVHFRAIKSKRSGSQNLSSIGSRSFRTAMLFFDIDSGPYCNGRRYLVPLNVYCQRSAPLLS</sequence>
<dbReference type="Proteomes" id="UP000299102">
    <property type="component" value="Unassembled WGS sequence"/>
</dbReference>
<dbReference type="AlphaFoldDB" id="A0A4C1VWN5"/>
<reference evidence="1 2" key="1">
    <citation type="journal article" date="2019" name="Commun. Biol.">
        <title>The bagworm genome reveals a unique fibroin gene that provides high tensile strength.</title>
        <authorList>
            <person name="Kono N."/>
            <person name="Nakamura H."/>
            <person name="Ohtoshi R."/>
            <person name="Tomita M."/>
            <person name="Numata K."/>
            <person name="Arakawa K."/>
        </authorList>
    </citation>
    <scope>NUCLEOTIDE SEQUENCE [LARGE SCALE GENOMIC DNA]</scope>
</reference>
<gene>
    <name evidence="1" type="ORF">EVAR_39288_1</name>
</gene>
<accession>A0A4C1VWN5</accession>
<proteinExistence type="predicted"/>
<keyword evidence="2" id="KW-1185">Reference proteome</keyword>
<organism evidence="1 2">
    <name type="scientific">Eumeta variegata</name>
    <name type="common">Bagworm moth</name>
    <name type="synonym">Eumeta japonica</name>
    <dbReference type="NCBI Taxonomy" id="151549"/>
    <lineage>
        <taxon>Eukaryota</taxon>
        <taxon>Metazoa</taxon>
        <taxon>Ecdysozoa</taxon>
        <taxon>Arthropoda</taxon>
        <taxon>Hexapoda</taxon>
        <taxon>Insecta</taxon>
        <taxon>Pterygota</taxon>
        <taxon>Neoptera</taxon>
        <taxon>Endopterygota</taxon>
        <taxon>Lepidoptera</taxon>
        <taxon>Glossata</taxon>
        <taxon>Ditrysia</taxon>
        <taxon>Tineoidea</taxon>
        <taxon>Psychidae</taxon>
        <taxon>Oiketicinae</taxon>
        <taxon>Eumeta</taxon>
    </lineage>
</organism>
<evidence type="ECO:0000313" key="1">
    <source>
        <dbReference type="EMBL" id="GBP43231.1"/>
    </source>
</evidence>
<evidence type="ECO:0000313" key="2">
    <source>
        <dbReference type="Proteomes" id="UP000299102"/>
    </source>
</evidence>
<name>A0A4C1VWN5_EUMVA</name>
<comment type="caution">
    <text evidence="1">The sequence shown here is derived from an EMBL/GenBank/DDBJ whole genome shotgun (WGS) entry which is preliminary data.</text>
</comment>
<dbReference type="EMBL" id="BGZK01000432">
    <property type="protein sequence ID" value="GBP43231.1"/>
    <property type="molecule type" value="Genomic_DNA"/>
</dbReference>